<accession>A0A6H1ZLU4</accession>
<protein>
    <submittedName>
        <fullName evidence="2">Putative portal protein</fullName>
    </submittedName>
</protein>
<proteinExistence type="predicted"/>
<evidence type="ECO:0000313" key="4">
    <source>
        <dbReference type="EMBL" id="QJA79269.1"/>
    </source>
</evidence>
<feature type="region of interest" description="Disordered" evidence="1">
    <location>
        <begin position="466"/>
        <end position="522"/>
    </location>
</feature>
<evidence type="ECO:0000313" key="2">
    <source>
        <dbReference type="EMBL" id="QJA48411.1"/>
    </source>
</evidence>
<gene>
    <name evidence="4" type="ORF">MM415A00922_0020</name>
    <name evidence="3" type="ORF">MM415B02037_0003</name>
    <name evidence="2" type="ORF">TM448A00944_0003</name>
    <name evidence="5" type="ORF">TM448B02027_0008</name>
</gene>
<sequence>MADFKPSDKRHPLYDENLDSWTLFRDSVKGGETFITDANLYSHRLEDSTDYDERLERAYFLNFCDTIPQTYNSYIFKEHIERPSDPVLEFFRKDCDGRGNSLTEFIKKAGYFASVYGVVHILISTPPKPTTTSGIITKAQEKELNIQPRCSIILPTELVDWSIDDNGKFRWVLIQNTYYRDVDPTIDRSTETQYRLITREDWKILTEDGETFKFDEGEESAGTNELGEIAIVSLYHKNIDDNKIGESLLKDIVYINRAILNWCSCIDEQIERQTFSQLVVPDDGTLADEAESGRDPLHQIGTSSIWTFSGDANHPPAFISPNVENIQTIWKLVVDHIKEIYRLARLMGSSEDMYASSSGRSAQMGFMSVNSALADKAQSYQKAENEISKFAYIILGQSDVSGYVDVKYPDTFDVAVLSEELDSHIKVMERNFSPTLNKEMQKNIARRSLPLASQIVKAAIEGEIDSGDGRVEPLTGAGTADEDVEKDGQGNTNTRLGDTHGTKADLDKRESQKRSNKDLEEK</sequence>
<evidence type="ECO:0000256" key="1">
    <source>
        <dbReference type="SAM" id="MobiDB-lite"/>
    </source>
</evidence>
<dbReference type="EMBL" id="MT142374">
    <property type="protein sequence ID" value="QJA79269.1"/>
    <property type="molecule type" value="Genomic_DNA"/>
</dbReference>
<dbReference type="EMBL" id="MT141164">
    <property type="protein sequence ID" value="QJA55527.1"/>
    <property type="molecule type" value="Genomic_DNA"/>
</dbReference>
<name>A0A6H1ZLU4_9ZZZZ</name>
<feature type="compositionally biased region" description="Basic and acidic residues" evidence="1">
    <location>
        <begin position="497"/>
        <end position="522"/>
    </location>
</feature>
<reference evidence="2" key="1">
    <citation type="submission" date="2020-03" db="EMBL/GenBank/DDBJ databases">
        <title>The deep terrestrial virosphere.</title>
        <authorList>
            <person name="Holmfeldt K."/>
            <person name="Nilsson E."/>
            <person name="Simone D."/>
            <person name="Lopez-Fernandez M."/>
            <person name="Wu X."/>
            <person name="de Brujin I."/>
            <person name="Lundin D."/>
            <person name="Andersson A."/>
            <person name="Bertilsson S."/>
            <person name="Dopson M."/>
        </authorList>
    </citation>
    <scope>NUCLEOTIDE SEQUENCE</scope>
    <source>
        <strain evidence="4">MM415A00922</strain>
        <strain evidence="3">MM415B02037</strain>
        <strain evidence="2">TM448A00944</strain>
        <strain evidence="5">TM448B02027</strain>
    </source>
</reference>
<evidence type="ECO:0000313" key="3">
    <source>
        <dbReference type="EMBL" id="QJA55527.1"/>
    </source>
</evidence>
<organism evidence="2">
    <name type="scientific">viral metagenome</name>
    <dbReference type="NCBI Taxonomy" id="1070528"/>
    <lineage>
        <taxon>unclassified sequences</taxon>
        <taxon>metagenomes</taxon>
        <taxon>organismal metagenomes</taxon>
    </lineage>
</organism>
<dbReference type="AlphaFoldDB" id="A0A6H1ZLU4"/>
<dbReference type="EMBL" id="MT144867">
    <property type="protein sequence ID" value="QJI00663.1"/>
    <property type="molecule type" value="Genomic_DNA"/>
</dbReference>
<evidence type="ECO:0000313" key="5">
    <source>
        <dbReference type="EMBL" id="QJI00663.1"/>
    </source>
</evidence>
<dbReference type="EMBL" id="MT144083">
    <property type="protein sequence ID" value="QJA48411.1"/>
    <property type="molecule type" value="Genomic_DNA"/>
</dbReference>